<organism evidence="1 2">
    <name type="scientific">Pseudomonas brassicacearum</name>
    <dbReference type="NCBI Taxonomy" id="930166"/>
    <lineage>
        <taxon>Bacteria</taxon>
        <taxon>Pseudomonadati</taxon>
        <taxon>Pseudomonadota</taxon>
        <taxon>Gammaproteobacteria</taxon>
        <taxon>Pseudomonadales</taxon>
        <taxon>Pseudomonadaceae</taxon>
        <taxon>Pseudomonas</taxon>
    </lineage>
</organism>
<dbReference type="EMBL" id="MOBJ01000006">
    <property type="protein sequence ID" value="RON10141.1"/>
    <property type="molecule type" value="Genomic_DNA"/>
</dbReference>
<evidence type="ECO:0000313" key="1">
    <source>
        <dbReference type="EMBL" id="RON10141.1"/>
    </source>
</evidence>
<evidence type="ECO:0000313" key="2">
    <source>
        <dbReference type="Proteomes" id="UP000286071"/>
    </source>
</evidence>
<sequence length="60" mass="6939">MHQDRDPMNERMTNSIDVGDEGLVRCGGWPENILVDTWLSPQPIHPKNEKAQRYAVMLFT</sequence>
<proteinExistence type="predicted"/>
<reference evidence="1 2" key="1">
    <citation type="submission" date="2016-10" db="EMBL/GenBank/DDBJ databases">
        <title>Comparative genome analysis of multiple Pseudomonas spp. focuses on biocontrol and plant growth promoting traits.</title>
        <authorList>
            <person name="Tao X.-Y."/>
            <person name="Taylor C.G."/>
        </authorList>
    </citation>
    <scope>NUCLEOTIDE SEQUENCE [LARGE SCALE GENOMIC DNA]</scope>
    <source>
        <strain evidence="1 2">48H11</strain>
    </source>
</reference>
<accession>A0A423HAC8</accession>
<gene>
    <name evidence="1" type="ORF">BK659_09580</name>
</gene>
<name>A0A423HAC8_9PSED</name>
<dbReference type="Proteomes" id="UP000286071">
    <property type="component" value="Unassembled WGS sequence"/>
</dbReference>
<dbReference type="AlphaFoldDB" id="A0A423HAC8"/>
<comment type="caution">
    <text evidence="1">The sequence shown here is derived from an EMBL/GenBank/DDBJ whole genome shotgun (WGS) entry which is preliminary data.</text>
</comment>
<protein>
    <submittedName>
        <fullName evidence="1">Uncharacterized protein</fullName>
    </submittedName>
</protein>